<comment type="function">
    <text evidence="12">Component of the signal recognition particle (SRP) complex, a ribonucleoprotein complex that mediates the cotranslational targeting of secretory and membrane proteins to the endoplasmic reticulum (ER). The SRP complex interacts with the signal sequence in nascent secretory and membrane proteins and directs them to the membrane of the ER.</text>
</comment>
<proteinExistence type="inferred from homology"/>
<dbReference type="PANTHER" id="PTHR12860">
    <property type="entry name" value="SIGNAL RECOGNITION PARTICLE 68 KDA PROTEIN"/>
    <property type="match status" value="1"/>
</dbReference>
<name>A0A8H7PYP3_MORIS</name>
<dbReference type="InterPro" id="IPR034652">
    <property type="entry name" value="SRP68-RBD"/>
</dbReference>
<dbReference type="GO" id="GO:0030942">
    <property type="term" value="F:endoplasmic reticulum signal peptide binding"/>
    <property type="evidence" value="ECO:0007669"/>
    <property type="project" value="InterPro"/>
</dbReference>
<keyword evidence="7 12" id="KW-0694">RNA-binding</keyword>
<evidence type="ECO:0000256" key="6">
    <source>
        <dbReference type="ARBA" id="ARBA00022824"/>
    </source>
</evidence>
<comment type="caution">
    <text evidence="13">The sequence shown here is derived from an EMBL/GenBank/DDBJ whole genome shotgun (WGS) entry which is preliminary data.</text>
</comment>
<evidence type="ECO:0000256" key="1">
    <source>
        <dbReference type="ARBA" id="ARBA00004240"/>
    </source>
</evidence>
<comment type="subcellular location">
    <subcellularLocation>
        <location evidence="2 12">Cytoplasm</location>
    </subcellularLocation>
    <subcellularLocation>
        <location evidence="1">Endoplasmic reticulum</location>
    </subcellularLocation>
    <subcellularLocation>
        <location evidence="3">Nucleus</location>
        <location evidence="3">Nucleolus</location>
    </subcellularLocation>
</comment>
<dbReference type="CDD" id="cd15481">
    <property type="entry name" value="SRP68-RBD"/>
    <property type="match status" value="1"/>
</dbReference>
<evidence type="ECO:0000256" key="7">
    <source>
        <dbReference type="ARBA" id="ARBA00022884"/>
    </source>
</evidence>
<evidence type="ECO:0000256" key="11">
    <source>
        <dbReference type="ARBA" id="ARBA00029498"/>
    </source>
</evidence>
<keyword evidence="9" id="KW-0539">Nucleus</keyword>
<dbReference type="OrthoDB" id="10255118at2759"/>
<dbReference type="PIRSF" id="PIRSF038995">
    <property type="entry name" value="SRP68"/>
    <property type="match status" value="1"/>
</dbReference>
<keyword evidence="10 12" id="KW-0687">Ribonucleoprotein</keyword>
<dbReference type="AlphaFoldDB" id="A0A8H7PYP3"/>
<dbReference type="GO" id="GO:0005730">
    <property type="term" value="C:nucleolus"/>
    <property type="evidence" value="ECO:0007669"/>
    <property type="project" value="UniProtKB-SubCell"/>
</dbReference>
<reference evidence="13" key="1">
    <citation type="submission" date="2020-12" db="EMBL/GenBank/DDBJ databases">
        <title>Metabolic potential, ecology and presence of endohyphal bacteria is reflected in genomic diversity of Mucoromycotina.</title>
        <authorList>
            <person name="Muszewska A."/>
            <person name="Okrasinska A."/>
            <person name="Steczkiewicz K."/>
            <person name="Drgas O."/>
            <person name="Orlowska M."/>
            <person name="Perlinska-Lenart U."/>
            <person name="Aleksandrzak-Piekarczyk T."/>
            <person name="Szatraj K."/>
            <person name="Zielenkiewicz U."/>
            <person name="Pilsyk S."/>
            <person name="Malc E."/>
            <person name="Mieczkowski P."/>
            <person name="Kruszewska J.S."/>
            <person name="Biernat P."/>
            <person name="Pawlowska J."/>
        </authorList>
    </citation>
    <scope>NUCLEOTIDE SEQUENCE</scope>
    <source>
        <strain evidence="13">WA0000067209</strain>
    </source>
</reference>
<evidence type="ECO:0000256" key="10">
    <source>
        <dbReference type="ARBA" id="ARBA00023274"/>
    </source>
</evidence>
<evidence type="ECO:0000256" key="8">
    <source>
        <dbReference type="ARBA" id="ARBA00023135"/>
    </source>
</evidence>
<sequence>MTMDVDANEHQTLELDVLNVTNESRQTYGLRHQDYERYRQYCSQHLRRLRKSLGQAHSSANKPYQKKELPEEITDSRYLHLLLFQSERAWAYAMELKTESSTESRRHFHIVNRLRRAAQNASQLSKVAEQHSAQKRTQLDVKAYAALMHGYLKFEEQKWQEALDHYAAARTIYETLAKASNAHQETLCHSTIDEIDPSMRYCAHMLRNSGGSSQQDIDDIVSGMRNKTSAPGMDLLEAQLAEVAAQSRQKRAQEMTSISWRHKIVELRNENLAVSILKAQETGQDDSAQDVDRFDEVLAVWAEAEKAAKKAIKDDEEATAKAKSSKSAETTENLRFCYTYAAYNLYARSIQRNLLLAKGIETQNGRPQDIVKLYDDILKNVASINELPTIQNDHIFQQEVEIQSYYYKAWRCIYVADAYSSLARYAEALGLCDLAFNYISQARASLQQINPQNDDGLIVIDEKELQTADQTIRGRKCKSHAAWYMEQGEKTDDMQNKMDEMSLDEIDEVALIKRLDTYPSSMTAKRVPHLIDFPPQFEAIPMKPMLFDLALNHVEYPSSLSARAGKDQAAGGWFGGWFGRK</sequence>
<dbReference type="Pfam" id="PF16969">
    <property type="entry name" value="SRP68"/>
    <property type="match status" value="1"/>
</dbReference>
<keyword evidence="6" id="KW-0256">Endoplasmic reticulum</keyword>
<keyword evidence="5 12" id="KW-0963">Cytoplasm</keyword>
<evidence type="ECO:0000256" key="3">
    <source>
        <dbReference type="ARBA" id="ARBA00004604"/>
    </source>
</evidence>
<gene>
    <name evidence="13" type="ORF">INT43_007477</name>
</gene>
<dbReference type="EMBL" id="JAEPQZ010000004">
    <property type="protein sequence ID" value="KAG2182546.1"/>
    <property type="molecule type" value="Genomic_DNA"/>
</dbReference>
<evidence type="ECO:0000256" key="4">
    <source>
        <dbReference type="ARBA" id="ARBA00009352"/>
    </source>
</evidence>
<dbReference type="GO" id="GO:0005047">
    <property type="term" value="F:signal recognition particle binding"/>
    <property type="evidence" value="ECO:0007669"/>
    <property type="project" value="InterPro"/>
</dbReference>
<accession>A0A8H7PYP3</accession>
<evidence type="ECO:0000256" key="5">
    <source>
        <dbReference type="ARBA" id="ARBA00022490"/>
    </source>
</evidence>
<evidence type="ECO:0000313" key="13">
    <source>
        <dbReference type="EMBL" id="KAG2182546.1"/>
    </source>
</evidence>
<comment type="similarity">
    <text evidence="4 12">Belongs to the SRP68 family.</text>
</comment>
<dbReference type="GO" id="GO:0005783">
    <property type="term" value="C:endoplasmic reticulum"/>
    <property type="evidence" value="ECO:0007669"/>
    <property type="project" value="UniProtKB-SubCell"/>
</dbReference>
<evidence type="ECO:0000256" key="9">
    <source>
        <dbReference type="ARBA" id="ARBA00023242"/>
    </source>
</evidence>
<evidence type="ECO:0000313" key="14">
    <source>
        <dbReference type="Proteomes" id="UP000654370"/>
    </source>
</evidence>
<dbReference type="GO" id="GO:0008312">
    <property type="term" value="F:7S RNA binding"/>
    <property type="evidence" value="ECO:0007669"/>
    <property type="project" value="InterPro"/>
</dbReference>
<evidence type="ECO:0000256" key="2">
    <source>
        <dbReference type="ARBA" id="ARBA00004496"/>
    </source>
</evidence>
<evidence type="ECO:0000256" key="12">
    <source>
        <dbReference type="PIRNR" id="PIRNR038995"/>
    </source>
</evidence>
<dbReference type="PANTHER" id="PTHR12860:SF0">
    <property type="entry name" value="SIGNAL RECOGNITION PARTICLE SUBUNIT SRP68"/>
    <property type="match status" value="1"/>
</dbReference>
<dbReference type="Proteomes" id="UP000654370">
    <property type="component" value="Unassembled WGS sequence"/>
</dbReference>
<dbReference type="GO" id="GO:0005829">
    <property type="term" value="C:cytosol"/>
    <property type="evidence" value="ECO:0007669"/>
    <property type="project" value="UniProtKB-ARBA"/>
</dbReference>
<keyword evidence="14" id="KW-1185">Reference proteome</keyword>
<dbReference type="GO" id="GO:0005786">
    <property type="term" value="C:signal recognition particle, endoplasmic reticulum targeting"/>
    <property type="evidence" value="ECO:0007669"/>
    <property type="project" value="UniProtKB-KW"/>
</dbReference>
<keyword evidence="8 12" id="KW-0733">Signal recognition particle</keyword>
<protein>
    <recommendedName>
        <fullName evidence="11 12">Signal recognition particle subunit SRP68</fullName>
        <shortName evidence="12">SRP68</shortName>
    </recommendedName>
</protein>
<organism evidence="13 14">
    <name type="scientific">Mortierella isabellina</name>
    <name type="common">Filamentous fungus</name>
    <name type="synonym">Umbelopsis isabellina</name>
    <dbReference type="NCBI Taxonomy" id="91625"/>
    <lineage>
        <taxon>Eukaryota</taxon>
        <taxon>Fungi</taxon>
        <taxon>Fungi incertae sedis</taxon>
        <taxon>Mucoromycota</taxon>
        <taxon>Mucoromycotina</taxon>
        <taxon>Umbelopsidomycetes</taxon>
        <taxon>Umbelopsidales</taxon>
        <taxon>Umbelopsidaceae</taxon>
        <taxon>Umbelopsis</taxon>
    </lineage>
</organism>
<dbReference type="GO" id="GO:0006614">
    <property type="term" value="P:SRP-dependent cotranslational protein targeting to membrane"/>
    <property type="evidence" value="ECO:0007669"/>
    <property type="project" value="InterPro"/>
</dbReference>
<dbReference type="InterPro" id="IPR038253">
    <property type="entry name" value="SRP68_N_sf"/>
</dbReference>
<dbReference type="InterPro" id="IPR026258">
    <property type="entry name" value="SRP68"/>
</dbReference>
<dbReference type="FunFam" id="1.10.3450.40:FF:000001">
    <property type="entry name" value="Signal recognition particle subunit SRP68"/>
    <property type="match status" value="1"/>
</dbReference>
<dbReference type="Gene3D" id="1.10.3450.40">
    <property type="entry name" value="Signal recognition particle, SRP68 subunit, RNA-binding domain"/>
    <property type="match status" value="1"/>
</dbReference>